<dbReference type="RefSeq" id="WP_073435930.1">
    <property type="nucleotide sequence ID" value="NZ_BJXU01000075.1"/>
</dbReference>
<organism evidence="3 4">
    <name type="scientific">Halomonas cupida</name>
    <dbReference type="NCBI Taxonomy" id="44933"/>
    <lineage>
        <taxon>Bacteria</taxon>
        <taxon>Pseudomonadati</taxon>
        <taxon>Pseudomonadota</taxon>
        <taxon>Gammaproteobacteria</taxon>
        <taxon>Oceanospirillales</taxon>
        <taxon>Halomonadaceae</taxon>
        <taxon>Halomonas</taxon>
    </lineage>
</organism>
<evidence type="ECO:0000313" key="3">
    <source>
        <dbReference type="EMBL" id="GEN24098.1"/>
    </source>
</evidence>
<feature type="transmembrane region" description="Helical" evidence="2">
    <location>
        <begin position="15"/>
        <end position="33"/>
    </location>
</feature>
<comment type="caution">
    <text evidence="3">The sequence shown here is derived from an EMBL/GenBank/DDBJ whole genome shotgun (WGS) entry which is preliminary data.</text>
</comment>
<gene>
    <name evidence="3" type="ORF">HCU01_20470</name>
</gene>
<dbReference type="EMBL" id="BJXU01000075">
    <property type="protein sequence ID" value="GEN24098.1"/>
    <property type="molecule type" value="Genomic_DNA"/>
</dbReference>
<evidence type="ECO:0000256" key="1">
    <source>
        <dbReference type="SAM" id="MobiDB-lite"/>
    </source>
</evidence>
<proteinExistence type="predicted"/>
<reference evidence="3 4" key="1">
    <citation type="submission" date="2019-07" db="EMBL/GenBank/DDBJ databases">
        <title>Whole genome shotgun sequence of Halomonas cupida NBRC 102219.</title>
        <authorList>
            <person name="Hosoyama A."/>
            <person name="Uohara A."/>
            <person name="Ohji S."/>
            <person name="Ichikawa N."/>
        </authorList>
    </citation>
    <scope>NUCLEOTIDE SEQUENCE [LARGE SCALE GENOMIC DNA]</scope>
    <source>
        <strain evidence="3 4">NBRC 102219</strain>
    </source>
</reference>
<feature type="region of interest" description="Disordered" evidence="1">
    <location>
        <begin position="43"/>
        <end position="74"/>
    </location>
</feature>
<evidence type="ECO:0000313" key="4">
    <source>
        <dbReference type="Proteomes" id="UP000321726"/>
    </source>
</evidence>
<name>A0ABQ0WHM0_9GAMM</name>
<dbReference type="InterPro" id="IPR021333">
    <property type="entry name" value="DUF2946"/>
</dbReference>
<accession>A0ABQ0WHM0</accession>
<sequence>MFHNPMLINSRHHQLLCRMALFAMLMLFVGPLISQTQQLMAETASAGTHQGHAGHEHHAASQPPVAHQHQGTQSERLAAGLASVSGHHDLSACGYCTLGVHLPGLSVAVSIPDALPPMTHVPWKLQPQQAWTTPFHLRPGPRAPPSSFVVSG</sequence>
<dbReference type="Proteomes" id="UP000321726">
    <property type="component" value="Unassembled WGS sequence"/>
</dbReference>
<keyword evidence="2" id="KW-0472">Membrane</keyword>
<evidence type="ECO:0008006" key="5">
    <source>
        <dbReference type="Google" id="ProtNLM"/>
    </source>
</evidence>
<keyword evidence="4" id="KW-1185">Reference proteome</keyword>
<keyword evidence="2" id="KW-1133">Transmembrane helix</keyword>
<protein>
    <recommendedName>
        <fullName evidence="5">DUF2946 domain-containing protein</fullName>
    </recommendedName>
</protein>
<evidence type="ECO:0000256" key="2">
    <source>
        <dbReference type="SAM" id="Phobius"/>
    </source>
</evidence>
<keyword evidence="2" id="KW-0812">Transmembrane</keyword>
<dbReference type="Pfam" id="PF11162">
    <property type="entry name" value="DUF2946"/>
    <property type="match status" value="1"/>
</dbReference>